<feature type="domain" description="Methyltransferase type 11" evidence="5">
    <location>
        <begin position="354"/>
        <end position="445"/>
    </location>
</feature>
<dbReference type="PANTHER" id="PTHR43179">
    <property type="entry name" value="RHAMNOSYLTRANSFERASE WBBL"/>
    <property type="match status" value="1"/>
</dbReference>
<evidence type="ECO:0000256" key="2">
    <source>
        <dbReference type="ARBA" id="ARBA00022676"/>
    </source>
</evidence>
<evidence type="ECO:0000259" key="5">
    <source>
        <dbReference type="Pfam" id="PF08241"/>
    </source>
</evidence>
<dbReference type="Gene3D" id="3.90.550.10">
    <property type="entry name" value="Spore Coat Polysaccharide Biosynthesis Protein SpsA, Chain A"/>
    <property type="match status" value="1"/>
</dbReference>
<evidence type="ECO:0000256" key="1">
    <source>
        <dbReference type="ARBA" id="ARBA00006739"/>
    </source>
</evidence>
<dbReference type="PANTHER" id="PTHR43179:SF12">
    <property type="entry name" value="GALACTOFURANOSYLTRANSFERASE GLFT2"/>
    <property type="match status" value="1"/>
</dbReference>
<feature type="domain" description="Glycosyltransferase 2-like" evidence="4">
    <location>
        <begin position="7"/>
        <end position="135"/>
    </location>
</feature>
<accession>A0A517YWD4</accession>
<evidence type="ECO:0000313" key="6">
    <source>
        <dbReference type="EMBL" id="QDU34512.1"/>
    </source>
</evidence>
<name>A0A517YWD4_9BACT</name>
<evidence type="ECO:0000256" key="3">
    <source>
        <dbReference type="ARBA" id="ARBA00022679"/>
    </source>
</evidence>
<dbReference type="InterPro" id="IPR013216">
    <property type="entry name" value="Methyltransf_11"/>
</dbReference>
<evidence type="ECO:0000313" key="7">
    <source>
        <dbReference type="Proteomes" id="UP000317369"/>
    </source>
</evidence>
<dbReference type="Gene3D" id="3.40.50.150">
    <property type="entry name" value="Vaccinia Virus protein VP39"/>
    <property type="match status" value="1"/>
</dbReference>
<dbReference type="SUPFAM" id="SSF53335">
    <property type="entry name" value="S-adenosyl-L-methionine-dependent methyltransferases"/>
    <property type="match status" value="1"/>
</dbReference>
<dbReference type="GO" id="GO:0008757">
    <property type="term" value="F:S-adenosylmethionine-dependent methyltransferase activity"/>
    <property type="evidence" value="ECO:0007669"/>
    <property type="project" value="InterPro"/>
</dbReference>
<dbReference type="KEGG" id="pcor:KS4_25820"/>
<gene>
    <name evidence="6" type="ORF">KS4_25820</name>
</gene>
<dbReference type="AlphaFoldDB" id="A0A517YWD4"/>
<keyword evidence="2" id="KW-0328">Glycosyltransferase</keyword>
<dbReference type="InterPro" id="IPR029044">
    <property type="entry name" value="Nucleotide-diphossugar_trans"/>
</dbReference>
<dbReference type="Pfam" id="PF00535">
    <property type="entry name" value="Glycos_transf_2"/>
    <property type="match status" value="1"/>
</dbReference>
<dbReference type="EMBL" id="CP036425">
    <property type="protein sequence ID" value="QDU34512.1"/>
    <property type="molecule type" value="Genomic_DNA"/>
</dbReference>
<dbReference type="InterPro" id="IPR001173">
    <property type="entry name" value="Glyco_trans_2-like"/>
</dbReference>
<proteinExistence type="inferred from homology"/>
<dbReference type="Pfam" id="PF08241">
    <property type="entry name" value="Methyltransf_11"/>
    <property type="match status" value="1"/>
</dbReference>
<dbReference type="Proteomes" id="UP000317369">
    <property type="component" value="Chromosome"/>
</dbReference>
<sequence length="542" mass="60898">MSKPRVSILIPNYNNGKLSTHDQQHDLIGNLMATLHKTLKNEPMPFEIIAFDDGSTDDSLDTLRSWTKQTWHHGGPVLNQLIEAEHCGVLAVTANKLVEASSGDILVRLDGDVVIATENWVSKLCQIFDDGPNDLGVIGPKQLGLSGKLYAFGDWLLHPKGYHHIGAELDRYAHRQPLEVDHVMGCFYCCKREVHDQLGGYDEKILRGQTVDFGLRARLHGWRCWAVPHIEFQHCHGLRLDRDTRADEEEGISYTLDVFKKKWGFDRIAPDLDYVREHYTSTPLLWNANVFGINADEIMISHQNPTLSMDDSEWGRYANDTRLQTSTENKVQLIKSALKMLPEDKREDAKVGVIGNGAGVLGLIAFNKGINYTGTDWSEGKVKVANRCIESVPTQSNPKPKIIHHTDWRKIPLEDGSLDVVLLINVLDNHANPVSLINEAHRVLGDGDDKILLTLTLRKPSRPTGPADPMCTYTHLEIANQINATGGWDLYWWDPEQQEGPVAVIFKRVESKTTEADEKPEMVVVAEQLRNQSTKQLSAARL</sequence>
<dbReference type="SUPFAM" id="SSF53448">
    <property type="entry name" value="Nucleotide-diphospho-sugar transferases"/>
    <property type="match status" value="1"/>
</dbReference>
<comment type="similarity">
    <text evidence="1">Belongs to the glycosyltransferase 2 family.</text>
</comment>
<evidence type="ECO:0000259" key="4">
    <source>
        <dbReference type="Pfam" id="PF00535"/>
    </source>
</evidence>
<protein>
    <submittedName>
        <fullName evidence="6">N-glycosyltransferase</fullName>
    </submittedName>
</protein>
<dbReference type="OrthoDB" id="9800276at2"/>
<dbReference type="GO" id="GO:0016757">
    <property type="term" value="F:glycosyltransferase activity"/>
    <property type="evidence" value="ECO:0007669"/>
    <property type="project" value="UniProtKB-KW"/>
</dbReference>
<keyword evidence="7" id="KW-1185">Reference proteome</keyword>
<keyword evidence="3 6" id="KW-0808">Transferase</keyword>
<organism evidence="6 7">
    <name type="scientific">Poriferisphaera corsica</name>
    <dbReference type="NCBI Taxonomy" id="2528020"/>
    <lineage>
        <taxon>Bacteria</taxon>
        <taxon>Pseudomonadati</taxon>
        <taxon>Planctomycetota</taxon>
        <taxon>Phycisphaerae</taxon>
        <taxon>Phycisphaerales</taxon>
        <taxon>Phycisphaeraceae</taxon>
        <taxon>Poriferisphaera</taxon>
    </lineage>
</organism>
<dbReference type="RefSeq" id="WP_145078436.1">
    <property type="nucleotide sequence ID" value="NZ_CP036425.1"/>
</dbReference>
<reference evidence="6 7" key="1">
    <citation type="submission" date="2019-02" db="EMBL/GenBank/DDBJ databases">
        <title>Deep-cultivation of Planctomycetes and their phenomic and genomic characterization uncovers novel biology.</title>
        <authorList>
            <person name="Wiegand S."/>
            <person name="Jogler M."/>
            <person name="Boedeker C."/>
            <person name="Pinto D."/>
            <person name="Vollmers J."/>
            <person name="Rivas-Marin E."/>
            <person name="Kohn T."/>
            <person name="Peeters S.H."/>
            <person name="Heuer A."/>
            <person name="Rast P."/>
            <person name="Oberbeckmann S."/>
            <person name="Bunk B."/>
            <person name="Jeske O."/>
            <person name="Meyerdierks A."/>
            <person name="Storesund J.E."/>
            <person name="Kallscheuer N."/>
            <person name="Luecker S."/>
            <person name="Lage O.M."/>
            <person name="Pohl T."/>
            <person name="Merkel B.J."/>
            <person name="Hornburger P."/>
            <person name="Mueller R.-W."/>
            <person name="Bruemmer F."/>
            <person name="Labrenz M."/>
            <person name="Spormann A.M."/>
            <person name="Op den Camp H."/>
            <person name="Overmann J."/>
            <person name="Amann R."/>
            <person name="Jetten M.S.M."/>
            <person name="Mascher T."/>
            <person name="Medema M.H."/>
            <person name="Devos D.P."/>
            <person name="Kaster A.-K."/>
            <person name="Ovreas L."/>
            <person name="Rohde M."/>
            <person name="Galperin M.Y."/>
            <person name="Jogler C."/>
        </authorList>
    </citation>
    <scope>NUCLEOTIDE SEQUENCE [LARGE SCALE GENOMIC DNA]</scope>
    <source>
        <strain evidence="6 7">KS4</strain>
    </source>
</reference>
<dbReference type="InterPro" id="IPR029063">
    <property type="entry name" value="SAM-dependent_MTases_sf"/>
</dbReference>